<dbReference type="GO" id="GO:0003723">
    <property type="term" value="F:RNA binding"/>
    <property type="evidence" value="ECO:0007669"/>
    <property type="project" value="TreeGrafter"/>
</dbReference>
<organism evidence="3 4">
    <name type="scientific">Raphidocelis subcapitata</name>
    <dbReference type="NCBI Taxonomy" id="307507"/>
    <lineage>
        <taxon>Eukaryota</taxon>
        <taxon>Viridiplantae</taxon>
        <taxon>Chlorophyta</taxon>
        <taxon>core chlorophytes</taxon>
        <taxon>Chlorophyceae</taxon>
        <taxon>CS clade</taxon>
        <taxon>Sphaeropleales</taxon>
        <taxon>Selenastraceae</taxon>
        <taxon>Raphidocelis</taxon>
    </lineage>
</organism>
<dbReference type="PANTHER" id="PTHR31809">
    <property type="entry name" value="BUD13 HOMOLOG"/>
    <property type="match status" value="1"/>
</dbReference>
<dbReference type="PANTHER" id="PTHR31809:SF0">
    <property type="entry name" value="BUD13 HOMOLOG"/>
    <property type="match status" value="1"/>
</dbReference>
<dbReference type="Pfam" id="PF09736">
    <property type="entry name" value="Bud13"/>
    <property type="match status" value="1"/>
</dbReference>
<accession>A0A2V0NXS7</accession>
<feature type="compositionally biased region" description="Gly residues" evidence="2">
    <location>
        <begin position="147"/>
        <end position="156"/>
    </location>
</feature>
<dbReference type="AlphaFoldDB" id="A0A2V0NXS7"/>
<comment type="similarity">
    <text evidence="1">Belongs to the CWC26 family.</text>
</comment>
<proteinExistence type="inferred from homology"/>
<dbReference type="InParanoid" id="A0A2V0NXS7"/>
<dbReference type="GO" id="GO:0005684">
    <property type="term" value="C:U2-type spliceosomal complex"/>
    <property type="evidence" value="ECO:0007669"/>
    <property type="project" value="TreeGrafter"/>
</dbReference>
<dbReference type="GO" id="GO:0070274">
    <property type="term" value="C:RES complex"/>
    <property type="evidence" value="ECO:0007669"/>
    <property type="project" value="TreeGrafter"/>
</dbReference>
<feature type="compositionally biased region" description="Basic and acidic residues" evidence="2">
    <location>
        <begin position="120"/>
        <end position="146"/>
    </location>
</feature>
<feature type="region of interest" description="Disordered" evidence="2">
    <location>
        <begin position="1"/>
        <end position="63"/>
    </location>
</feature>
<evidence type="ECO:0000256" key="2">
    <source>
        <dbReference type="SAM" id="MobiDB-lite"/>
    </source>
</evidence>
<dbReference type="Proteomes" id="UP000247498">
    <property type="component" value="Unassembled WGS sequence"/>
</dbReference>
<dbReference type="InterPro" id="IPR018609">
    <property type="entry name" value="Bud13"/>
</dbReference>
<name>A0A2V0NXS7_9CHLO</name>
<evidence type="ECO:0000313" key="4">
    <source>
        <dbReference type="Proteomes" id="UP000247498"/>
    </source>
</evidence>
<feature type="compositionally biased region" description="Basic and acidic residues" evidence="2">
    <location>
        <begin position="79"/>
        <end position="88"/>
    </location>
</feature>
<evidence type="ECO:0000313" key="3">
    <source>
        <dbReference type="EMBL" id="GBF90373.1"/>
    </source>
</evidence>
<dbReference type="EMBL" id="BDRX01000016">
    <property type="protein sequence ID" value="GBF90373.1"/>
    <property type="molecule type" value="Genomic_DNA"/>
</dbReference>
<protein>
    <submittedName>
        <fullName evidence="3">Uncharacterized protein</fullName>
    </submittedName>
</protein>
<gene>
    <name evidence="3" type="ORF">Rsub_02479</name>
</gene>
<sequence>MFSGLSTLRKDEKKEPTAQNKALQDYLKKYGDGGGGGGGGGEGDYGERKKKKKKRAKEQAGAVQIVDADVTGFEAAAAAERRKRERAAARGPVAGLDEEEEQEEAPTIANPEELEIFRLQQEKAKRFYEKAQDGRGWEAQQRREGDGGGGGGGRGSPGASPPRRPVAPSGKLVGGLVTAEQMASDSARMKEAAEEARRTATGRSAQTVYRDRETGRIVSAEEFAASRAKKGGVQYEEVHLEWKGGLAQARERDAARAAVAREAGKAFGRGFDEDADASFKQRSRWGDPMAGRARAKGPEADLPAPLVNEGNRAALEASGFNVPQEVPAHSWLRRGVGAPLNRYGIRPGRHWDGVDRSNGFERNTARQVNEKAARNAEARAWAMSDM</sequence>
<feature type="compositionally biased region" description="Gly residues" evidence="2">
    <location>
        <begin position="32"/>
        <end position="43"/>
    </location>
</feature>
<dbReference type="GO" id="GO:0000398">
    <property type="term" value="P:mRNA splicing, via spliceosome"/>
    <property type="evidence" value="ECO:0007669"/>
    <property type="project" value="TreeGrafter"/>
</dbReference>
<feature type="compositionally biased region" description="Basic and acidic residues" evidence="2">
    <location>
        <begin position="187"/>
        <end position="198"/>
    </location>
</feature>
<dbReference type="InterPro" id="IPR051112">
    <property type="entry name" value="CWC26_splicing_factor"/>
</dbReference>
<reference evidence="3 4" key="1">
    <citation type="journal article" date="2018" name="Sci. Rep.">
        <title>Raphidocelis subcapitata (=Pseudokirchneriella subcapitata) provides an insight into genome evolution and environmental adaptations in the Sphaeropleales.</title>
        <authorList>
            <person name="Suzuki S."/>
            <person name="Yamaguchi H."/>
            <person name="Nakajima N."/>
            <person name="Kawachi M."/>
        </authorList>
    </citation>
    <scope>NUCLEOTIDE SEQUENCE [LARGE SCALE GENOMIC DNA]</scope>
    <source>
        <strain evidence="3 4">NIES-35</strain>
    </source>
</reference>
<keyword evidence="4" id="KW-1185">Reference proteome</keyword>
<feature type="region of interest" description="Disordered" evidence="2">
    <location>
        <begin position="77"/>
        <end position="209"/>
    </location>
</feature>
<dbReference type="STRING" id="307507.A0A2V0NXS7"/>
<dbReference type="OrthoDB" id="6022at2759"/>
<comment type="caution">
    <text evidence="3">The sequence shown here is derived from an EMBL/GenBank/DDBJ whole genome shotgun (WGS) entry which is preliminary data.</text>
</comment>
<evidence type="ECO:0000256" key="1">
    <source>
        <dbReference type="ARBA" id="ARBA00011069"/>
    </source>
</evidence>